<gene>
    <name evidence="3" type="ORF">EGW08_006607</name>
</gene>
<sequence>FFQGLIVCFVVLCRNQCSGEPTLCYSCDNVFQPALCLKTTVCSADEACYVERGLDNIGATKYYSGCLPQQDCPTEHGDHFPVEQCLRCCLGHLCNIRGCGSLALLTEEQLACSSCSGLSDPRDCRDTAICSVGQVCGTKAKSSGAGLVYDVGCFDQPMCADPNSKCCNSNGCNYDQNLAIPQIPPSSTTVMPISTSAKAVLTTVAAGMMTSTGKTQTTRTTIAPGKPTTMSSGGSTTPRKVTTGKITTLPGSTTPTKTTINTTPLVSTIPAKITTPGRFTTGKLTTAPGRLTTTTTIPGIITTI</sequence>
<evidence type="ECO:0000256" key="2">
    <source>
        <dbReference type="SAM" id="SignalP"/>
    </source>
</evidence>
<evidence type="ECO:0000313" key="4">
    <source>
        <dbReference type="Proteomes" id="UP000271974"/>
    </source>
</evidence>
<name>A0A3S0ZS92_ELYCH</name>
<evidence type="ECO:0000313" key="3">
    <source>
        <dbReference type="EMBL" id="RUS85595.1"/>
    </source>
</evidence>
<accession>A0A3S0ZS92</accession>
<feature type="non-terminal residue" evidence="3">
    <location>
        <position position="304"/>
    </location>
</feature>
<proteinExistence type="predicted"/>
<evidence type="ECO:0000256" key="1">
    <source>
        <dbReference type="SAM" id="MobiDB-lite"/>
    </source>
</evidence>
<protein>
    <submittedName>
        <fullName evidence="3">Uncharacterized protein</fullName>
    </submittedName>
</protein>
<organism evidence="3 4">
    <name type="scientific">Elysia chlorotica</name>
    <name type="common">Eastern emerald elysia</name>
    <name type="synonym">Sea slug</name>
    <dbReference type="NCBI Taxonomy" id="188477"/>
    <lineage>
        <taxon>Eukaryota</taxon>
        <taxon>Metazoa</taxon>
        <taxon>Spiralia</taxon>
        <taxon>Lophotrochozoa</taxon>
        <taxon>Mollusca</taxon>
        <taxon>Gastropoda</taxon>
        <taxon>Heterobranchia</taxon>
        <taxon>Euthyneura</taxon>
        <taxon>Panpulmonata</taxon>
        <taxon>Sacoglossa</taxon>
        <taxon>Placobranchoidea</taxon>
        <taxon>Plakobranchidae</taxon>
        <taxon>Elysia</taxon>
    </lineage>
</organism>
<feature type="chain" id="PRO_5018563357" evidence="2">
    <location>
        <begin position="20"/>
        <end position="304"/>
    </location>
</feature>
<feature type="signal peptide" evidence="2">
    <location>
        <begin position="1"/>
        <end position="19"/>
    </location>
</feature>
<keyword evidence="2" id="KW-0732">Signal</keyword>
<dbReference type="EMBL" id="RQTK01000164">
    <property type="protein sequence ID" value="RUS85595.1"/>
    <property type="molecule type" value="Genomic_DNA"/>
</dbReference>
<dbReference type="OrthoDB" id="6093375at2759"/>
<feature type="region of interest" description="Disordered" evidence="1">
    <location>
        <begin position="223"/>
        <end position="256"/>
    </location>
</feature>
<dbReference type="SUPFAM" id="SSF57302">
    <property type="entry name" value="Snake toxin-like"/>
    <property type="match status" value="1"/>
</dbReference>
<dbReference type="Proteomes" id="UP000271974">
    <property type="component" value="Unassembled WGS sequence"/>
</dbReference>
<dbReference type="InterPro" id="IPR045860">
    <property type="entry name" value="Snake_toxin-like_sf"/>
</dbReference>
<feature type="compositionally biased region" description="Low complexity" evidence="1">
    <location>
        <begin position="223"/>
        <end position="238"/>
    </location>
</feature>
<reference evidence="3 4" key="1">
    <citation type="submission" date="2019-01" db="EMBL/GenBank/DDBJ databases">
        <title>A draft genome assembly of the solar-powered sea slug Elysia chlorotica.</title>
        <authorList>
            <person name="Cai H."/>
            <person name="Li Q."/>
            <person name="Fang X."/>
            <person name="Li J."/>
            <person name="Curtis N.E."/>
            <person name="Altenburger A."/>
            <person name="Shibata T."/>
            <person name="Feng M."/>
            <person name="Maeda T."/>
            <person name="Schwartz J.A."/>
            <person name="Shigenobu S."/>
            <person name="Lundholm N."/>
            <person name="Nishiyama T."/>
            <person name="Yang H."/>
            <person name="Hasebe M."/>
            <person name="Li S."/>
            <person name="Pierce S.K."/>
            <person name="Wang J."/>
        </authorList>
    </citation>
    <scope>NUCLEOTIDE SEQUENCE [LARGE SCALE GENOMIC DNA]</scope>
    <source>
        <strain evidence="3">EC2010</strain>
        <tissue evidence="3">Whole organism of an adult</tissue>
    </source>
</reference>
<keyword evidence="4" id="KW-1185">Reference proteome</keyword>
<dbReference type="AlphaFoldDB" id="A0A3S0ZS92"/>
<feature type="compositionally biased region" description="Low complexity" evidence="1">
    <location>
        <begin position="247"/>
        <end position="256"/>
    </location>
</feature>
<feature type="non-terminal residue" evidence="3">
    <location>
        <position position="1"/>
    </location>
</feature>
<comment type="caution">
    <text evidence="3">The sequence shown here is derived from an EMBL/GenBank/DDBJ whole genome shotgun (WGS) entry which is preliminary data.</text>
</comment>